<reference evidence="10" key="1">
    <citation type="journal article" date="2019" name="Plant Biotechnol. J.">
        <title>Genome sequencing of the Australian wild diploid species Gossypium australe highlights disease resistance and delayed gland morphogenesis.</title>
        <authorList>
            <person name="Cai Y."/>
            <person name="Cai X."/>
            <person name="Wang Q."/>
            <person name="Wang P."/>
            <person name="Zhang Y."/>
            <person name="Cai C."/>
            <person name="Xu Y."/>
            <person name="Wang K."/>
            <person name="Zhou Z."/>
            <person name="Wang C."/>
            <person name="Geng S."/>
            <person name="Li B."/>
            <person name="Dong Q."/>
            <person name="Hou Y."/>
            <person name="Wang H."/>
            <person name="Ai P."/>
            <person name="Liu Z."/>
            <person name="Yi F."/>
            <person name="Sun M."/>
            <person name="An G."/>
            <person name="Cheng J."/>
            <person name="Zhang Y."/>
            <person name="Shi Q."/>
            <person name="Xie Y."/>
            <person name="Shi X."/>
            <person name="Chang Y."/>
            <person name="Huang F."/>
            <person name="Chen Y."/>
            <person name="Hong S."/>
            <person name="Mi L."/>
            <person name="Sun Q."/>
            <person name="Zhang L."/>
            <person name="Zhou B."/>
            <person name="Peng R."/>
            <person name="Zhang X."/>
            <person name="Liu F."/>
        </authorList>
    </citation>
    <scope>NUCLEOTIDE SEQUENCE [LARGE SCALE GENOMIC DNA]</scope>
    <source>
        <strain evidence="10">cv. PA1801</strain>
    </source>
</reference>
<feature type="repeat" description="TPR" evidence="7">
    <location>
        <begin position="621"/>
        <end position="654"/>
    </location>
</feature>
<comment type="caution">
    <text evidence="9">The sequence shown here is derived from an EMBL/GenBank/DDBJ whole genome shotgun (WGS) entry which is preliminary data.</text>
</comment>
<feature type="compositionally biased region" description="Low complexity" evidence="8">
    <location>
        <begin position="372"/>
        <end position="398"/>
    </location>
</feature>
<proteinExistence type="inferred from homology"/>
<protein>
    <submittedName>
        <fullName evidence="9">Cell division cycle protein 27-like protein B-like</fullName>
    </submittedName>
</protein>
<dbReference type="OrthoDB" id="329563at2759"/>
<keyword evidence="3" id="KW-0498">Mitosis</keyword>
<feature type="region of interest" description="Disordered" evidence="8">
    <location>
        <begin position="364"/>
        <end position="398"/>
    </location>
</feature>
<gene>
    <name evidence="9" type="ORF">EPI10_033613</name>
</gene>
<evidence type="ECO:0000256" key="4">
    <source>
        <dbReference type="ARBA" id="ARBA00022803"/>
    </source>
</evidence>
<sequence length="813" mass="90545">MEAILTERIQNSLRHFMFKNAIFLCERLCAEFPSEVNLQLLAACYLQNNQAYSAYHILKGTQTAQSRYLFAVSCFHMDLLSEAETALCHSNEPGGEIPNGAAGHYLLGLIYRYTDRKKSAIHHFRLALSIDPLLWAAYEELSILGAAEEATAVFGEAAALCIQKQYMHHGAASPNLHISSEDYNLVSSRNFASEDVYSRQFKHTQGNNYRDIPGNYHAAAVSSGAVAQPQNGGSSNTSFYNTPSPMASQLSVVAPPPLCRNVQPNGSNLNTGNTDGSPRSVVNTTIQAPRRKFVDEGKLRKINSIMLVGYEIWFSSGSGWVGWHCLYLIDAWNHSKMCQMFYSITCGSMIHQCPISGRLFSDSGPRRSTRLTGDSGANTNANTTAVAGNGTNSSSKYLGSSKLSSVALRTVTLRKGQSRANENIEEGIRNEAFDDARSNMASTTSSSFPSGDVRSLDQDGATVLVGGVVISGSKVISGTSEVLGLLRTLGEGYRLSCLYRCQDALDTYLRLPHRHYNTSWVLSQIGKAHFELVDYLEADRAFCLARRVSPYSLEGMDVYSTVLYHLKEDMKLSYLAQELISTDRLAPQSWCAMGNCYSLQKDHETALKNFQRAVQLNSKFAYAHTLCGHEYVALEDFENGIKCYQNALRIDSRHYNAWYGLGMIYLRQEKFEFSEHHFGMAFQINPRSSVIMSYLGTALHALKKSEDAIKIMDRAIMADRKNPLPMYQKANILMSLERFDDALEVLEELKEYAPRESSVYALMGKIYKRRNMHEKAMLHFGIALDLKPSATDVATIKAAIEKLHVPDELDDNL</sequence>
<dbReference type="GO" id="GO:0016567">
    <property type="term" value="P:protein ubiquitination"/>
    <property type="evidence" value="ECO:0007669"/>
    <property type="project" value="TreeGrafter"/>
</dbReference>
<evidence type="ECO:0000256" key="6">
    <source>
        <dbReference type="ARBA" id="ARBA00038210"/>
    </source>
</evidence>
<feature type="repeat" description="TPR" evidence="7">
    <location>
        <begin position="655"/>
        <end position="688"/>
    </location>
</feature>
<keyword evidence="3" id="KW-0131">Cell cycle</keyword>
<evidence type="ECO:0000256" key="8">
    <source>
        <dbReference type="SAM" id="MobiDB-lite"/>
    </source>
</evidence>
<keyword evidence="5" id="KW-0539">Nucleus</keyword>
<accession>A0A5B6X848</accession>
<evidence type="ECO:0000256" key="2">
    <source>
        <dbReference type="ARBA" id="ARBA00022737"/>
    </source>
</evidence>
<keyword evidence="9" id="KW-0132">Cell division</keyword>
<evidence type="ECO:0000256" key="1">
    <source>
        <dbReference type="ARBA" id="ARBA00004123"/>
    </source>
</evidence>
<feature type="repeat" description="TPR" evidence="7">
    <location>
        <begin position="757"/>
        <end position="790"/>
    </location>
</feature>
<dbReference type="EMBL" id="SMMG02000001">
    <property type="protein sequence ID" value="KAA3490088.1"/>
    <property type="molecule type" value="Genomic_DNA"/>
</dbReference>
<dbReference type="Pfam" id="PF13181">
    <property type="entry name" value="TPR_8"/>
    <property type="match status" value="1"/>
</dbReference>
<evidence type="ECO:0000256" key="5">
    <source>
        <dbReference type="ARBA" id="ARBA00023242"/>
    </source>
</evidence>
<dbReference type="SMART" id="SM00028">
    <property type="entry name" value="TPR"/>
    <property type="match status" value="8"/>
</dbReference>
<evidence type="ECO:0000256" key="7">
    <source>
        <dbReference type="PROSITE-ProRule" id="PRU00339"/>
    </source>
</evidence>
<evidence type="ECO:0000256" key="3">
    <source>
        <dbReference type="ARBA" id="ARBA00022776"/>
    </source>
</evidence>
<keyword evidence="4 7" id="KW-0802">TPR repeat</keyword>
<dbReference type="SUPFAM" id="SSF48452">
    <property type="entry name" value="TPR-like"/>
    <property type="match status" value="2"/>
</dbReference>
<dbReference type="Pfam" id="PF13414">
    <property type="entry name" value="TPR_11"/>
    <property type="match status" value="1"/>
</dbReference>
<keyword evidence="2" id="KW-0677">Repeat</keyword>
<dbReference type="InterPro" id="IPR011990">
    <property type="entry name" value="TPR-like_helical_dom_sf"/>
</dbReference>
<dbReference type="Pfam" id="PF00515">
    <property type="entry name" value="TPR_1"/>
    <property type="match status" value="1"/>
</dbReference>
<dbReference type="Pfam" id="PF14559">
    <property type="entry name" value="TPR_19"/>
    <property type="match status" value="1"/>
</dbReference>
<dbReference type="Pfam" id="PF12895">
    <property type="entry name" value="ANAPC3"/>
    <property type="match status" value="1"/>
</dbReference>
<dbReference type="PROSITE" id="PS50005">
    <property type="entry name" value="TPR"/>
    <property type="match status" value="5"/>
</dbReference>
<feature type="repeat" description="TPR" evidence="7">
    <location>
        <begin position="101"/>
        <end position="134"/>
    </location>
</feature>
<comment type="subcellular location">
    <subcellularLocation>
        <location evidence="1">Nucleus</location>
    </subcellularLocation>
</comment>
<comment type="similarity">
    <text evidence="6">Belongs to the APC3/CDC27 family.</text>
</comment>
<name>A0A5B6X848_9ROSI</name>
<dbReference type="Proteomes" id="UP000325315">
    <property type="component" value="Unassembled WGS sequence"/>
</dbReference>
<dbReference type="GO" id="GO:0005737">
    <property type="term" value="C:cytoplasm"/>
    <property type="evidence" value="ECO:0007669"/>
    <property type="project" value="TreeGrafter"/>
</dbReference>
<organism evidence="9 10">
    <name type="scientific">Gossypium australe</name>
    <dbReference type="NCBI Taxonomy" id="47621"/>
    <lineage>
        <taxon>Eukaryota</taxon>
        <taxon>Viridiplantae</taxon>
        <taxon>Streptophyta</taxon>
        <taxon>Embryophyta</taxon>
        <taxon>Tracheophyta</taxon>
        <taxon>Spermatophyta</taxon>
        <taxon>Magnoliopsida</taxon>
        <taxon>eudicotyledons</taxon>
        <taxon>Gunneridae</taxon>
        <taxon>Pentapetalae</taxon>
        <taxon>rosids</taxon>
        <taxon>malvids</taxon>
        <taxon>Malvales</taxon>
        <taxon>Malvaceae</taxon>
        <taxon>Malvoideae</taxon>
        <taxon>Gossypium</taxon>
    </lineage>
</organism>
<keyword evidence="10" id="KW-1185">Reference proteome</keyword>
<dbReference type="GO" id="GO:0007091">
    <property type="term" value="P:metaphase/anaphase transition of mitotic cell cycle"/>
    <property type="evidence" value="ECO:0007669"/>
    <property type="project" value="TreeGrafter"/>
</dbReference>
<dbReference type="AlphaFoldDB" id="A0A5B6X848"/>
<dbReference type="PANTHER" id="PTHR12558">
    <property type="entry name" value="CELL DIVISION CYCLE 16,23,27"/>
    <property type="match status" value="1"/>
</dbReference>
<dbReference type="InterPro" id="IPR019734">
    <property type="entry name" value="TPR_rpt"/>
</dbReference>
<feature type="repeat" description="TPR" evidence="7">
    <location>
        <begin position="587"/>
        <end position="620"/>
    </location>
</feature>
<dbReference type="FunFam" id="1.25.40.10:FF:000018">
    <property type="entry name" value="Cell division cycle protein 27 homolog B"/>
    <property type="match status" value="1"/>
</dbReference>
<dbReference type="GO" id="GO:0051301">
    <property type="term" value="P:cell division"/>
    <property type="evidence" value="ECO:0007669"/>
    <property type="project" value="UniProtKB-KW"/>
</dbReference>
<dbReference type="GO" id="GO:0031145">
    <property type="term" value="P:anaphase-promoting complex-dependent catabolic process"/>
    <property type="evidence" value="ECO:0007669"/>
    <property type="project" value="TreeGrafter"/>
</dbReference>
<dbReference type="Gene3D" id="1.25.40.10">
    <property type="entry name" value="Tetratricopeptide repeat domain"/>
    <property type="match status" value="4"/>
</dbReference>
<dbReference type="GO" id="GO:0005680">
    <property type="term" value="C:anaphase-promoting complex"/>
    <property type="evidence" value="ECO:0007669"/>
    <property type="project" value="TreeGrafter"/>
</dbReference>
<dbReference type="PANTHER" id="PTHR12558:SF13">
    <property type="entry name" value="CELL DIVISION CYCLE PROTEIN 27 HOMOLOG"/>
    <property type="match status" value="1"/>
</dbReference>
<evidence type="ECO:0000313" key="9">
    <source>
        <dbReference type="EMBL" id="KAA3490088.1"/>
    </source>
</evidence>
<evidence type="ECO:0000313" key="10">
    <source>
        <dbReference type="Proteomes" id="UP000325315"/>
    </source>
</evidence>